<dbReference type="AlphaFoldDB" id="A0A1H1U044"/>
<feature type="short sequence motif" description="Gly-cisPro motif, important for rejection of L-amino acids" evidence="2">
    <location>
        <begin position="138"/>
        <end position="139"/>
    </location>
</feature>
<dbReference type="PANTHER" id="PTHR10472:SF5">
    <property type="entry name" value="D-AMINOACYL-TRNA DEACYLASE 1"/>
    <property type="match status" value="1"/>
</dbReference>
<dbReference type="GO" id="GO:0019478">
    <property type="term" value="P:D-amino acid catabolic process"/>
    <property type="evidence" value="ECO:0007669"/>
    <property type="project" value="UniProtKB-UniRule"/>
</dbReference>
<keyword evidence="2" id="KW-0963">Cytoplasm</keyword>
<evidence type="ECO:0000256" key="2">
    <source>
        <dbReference type="HAMAP-Rule" id="MF_00518"/>
    </source>
</evidence>
<dbReference type="Gene3D" id="3.50.80.10">
    <property type="entry name" value="D-tyrosyl-tRNA(Tyr) deacylase"/>
    <property type="match status" value="1"/>
</dbReference>
<comment type="catalytic activity">
    <reaction evidence="2">
        <text>a D-aminoacyl-tRNA + H2O = a tRNA + a D-alpha-amino acid + H(+)</text>
        <dbReference type="Rhea" id="RHEA:13953"/>
        <dbReference type="Rhea" id="RHEA-COMP:10123"/>
        <dbReference type="Rhea" id="RHEA-COMP:10124"/>
        <dbReference type="ChEBI" id="CHEBI:15377"/>
        <dbReference type="ChEBI" id="CHEBI:15378"/>
        <dbReference type="ChEBI" id="CHEBI:59871"/>
        <dbReference type="ChEBI" id="CHEBI:78442"/>
        <dbReference type="ChEBI" id="CHEBI:79333"/>
        <dbReference type="EC" id="3.1.1.96"/>
    </reaction>
</comment>
<dbReference type="CDD" id="cd00563">
    <property type="entry name" value="Dtyr_deacylase"/>
    <property type="match status" value="1"/>
</dbReference>
<dbReference type="FunFam" id="3.50.80.10:FF:000001">
    <property type="entry name" value="D-aminoacyl-tRNA deacylase"/>
    <property type="match status" value="1"/>
</dbReference>
<dbReference type="SUPFAM" id="SSF69500">
    <property type="entry name" value="DTD-like"/>
    <property type="match status" value="1"/>
</dbReference>
<sequence length="150" mass="16567">MRLVIQRVSEASVIINKEVVAKINKGLLILLGIENEDNQEDISWLCNKIGNLRIFPDDNGLMNRSLKAIDGDVILVSQFTLHASTKKGNRPSYIKAAKPDIAIPLYNEFIKTLQNGLGKSIQTGEFGADMKVHLVNDGPVTIIIDSKQRA</sequence>
<keyword evidence="2" id="KW-0378">Hydrolase</keyword>
<dbReference type="HAMAP" id="MF_00518">
    <property type="entry name" value="Deacylase_Dtd"/>
    <property type="match status" value="1"/>
</dbReference>
<dbReference type="EC" id="3.1.1.96" evidence="2"/>
<dbReference type="GO" id="GO:0005737">
    <property type="term" value="C:cytoplasm"/>
    <property type="evidence" value="ECO:0007669"/>
    <property type="project" value="UniProtKB-SubCell"/>
</dbReference>
<dbReference type="GO" id="GO:0051500">
    <property type="term" value="F:D-tyrosyl-tRNA(Tyr) deacylase activity"/>
    <property type="evidence" value="ECO:0007669"/>
    <property type="project" value="TreeGrafter"/>
</dbReference>
<dbReference type="InterPro" id="IPR003732">
    <property type="entry name" value="Daa-tRNA_deacyls_DTD"/>
</dbReference>
<dbReference type="GO" id="GO:0106026">
    <property type="term" value="F:Gly-tRNA(Ala) deacylase activity"/>
    <property type="evidence" value="ECO:0007669"/>
    <property type="project" value="UniProtKB-UniRule"/>
</dbReference>
<keyword evidence="2" id="KW-0820">tRNA-binding</keyword>
<comment type="subunit">
    <text evidence="2">Homodimer.</text>
</comment>
<comment type="catalytic activity">
    <reaction evidence="2">
        <text>glycyl-tRNA(Ala) + H2O = tRNA(Ala) + glycine + H(+)</text>
        <dbReference type="Rhea" id="RHEA:53744"/>
        <dbReference type="Rhea" id="RHEA-COMP:9657"/>
        <dbReference type="Rhea" id="RHEA-COMP:13640"/>
        <dbReference type="ChEBI" id="CHEBI:15377"/>
        <dbReference type="ChEBI" id="CHEBI:15378"/>
        <dbReference type="ChEBI" id="CHEBI:57305"/>
        <dbReference type="ChEBI" id="CHEBI:78442"/>
        <dbReference type="ChEBI" id="CHEBI:78522"/>
    </reaction>
</comment>
<dbReference type="PANTHER" id="PTHR10472">
    <property type="entry name" value="D-TYROSYL-TRNA TYR DEACYLASE"/>
    <property type="match status" value="1"/>
</dbReference>
<dbReference type="RefSeq" id="WP_092446653.1">
    <property type="nucleotide sequence ID" value="NZ_LT629774.1"/>
</dbReference>
<organism evidence="3 4">
    <name type="scientific">Winogradskyella sediminis</name>
    <dbReference type="NCBI Taxonomy" id="1382466"/>
    <lineage>
        <taxon>Bacteria</taxon>
        <taxon>Pseudomonadati</taxon>
        <taxon>Bacteroidota</taxon>
        <taxon>Flavobacteriia</taxon>
        <taxon>Flavobacteriales</taxon>
        <taxon>Flavobacteriaceae</taxon>
        <taxon>Winogradskyella</taxon>
    </lineage>
</organism>
<dbReference type="STRING" id="1249933.SAMN04489797_2092"/>
<keyword evidence="4" id="KW-1185">Reference proteome</keyword>
<comment type="function">
    <text evidence="2">An aminoacyl-tRNA editing enzyme that deacylates mischarged D-aminoacyl-tRNAs. Also deacylates mischarged glycyl-tRNA(Ala), protecting cells against glycine mischarging by AlaRS. Acts via tRNA-based rather than protein-based catalysis; rejects L-amino acids rather than detecting D-amino acids in the active site. By recycling D-aminoacyl-tRNA to D-amino acids and free tRNA molecules, this enzyme counteracts the toxicity associated with the formation of D-aminoacyl-tRNA entities in vivo and helps enforce protein L-homochirality.</text>
</comment>
<keyword evidence="2" id="KW-0694">RNA-binding</keyword>
<evidence type="ECO:0000313" key="4">
    <source>
        <dbReference type="Proteomes" id="UP000198963"/>
    </source>
</evidence>
<protein>
    <recommendedName>
        <fullName evidence="2">D-aminoacyl-tRNA deacylase</fullName>
        <shortName evidence="2">DTD</shortName>
        <ecNumber evidence="2">3.1.1.96</ecNumber>
    </recommendedName>
    <alternativeName>
        <fullName evidence="2">Gly-tRNA(Ala) deacylase</fullName>
        <ecNumber evidence="2">3.1.1.-</ecNumber>
    </alternativeName>
</protein>
<comment type="subcellular location">
    <subcellularLocation>
        <location evidence="2">Cytoplasm</location>
    </subcellularLocation>
</comment>
<dbReference type="GO" id="GO:0000049">
    <property type="term" value="F:tRNA binding"/>
    <property type="evidence" value="ECO:0007669"/>
    <property type="project" value="UniProtKB-UniRule"/>
</dbReference>
<dbReference type="Proteomes" id="UP000198963">
    <property type="component" value="Chromosome I"/>
</dbReference>
<proteinExistence type="inferred from homology"/>
<dbReference type="EMBL" id="LT629774">
    <property type="protein sequence ID" value="SDS65847.1"/>
    <property type="molecule type" value="Genomic_DNA"/>
</dbReference>
<dbReference type="EC" id="3.1.1.-" evidence="2"/>
<comment type="similarity">
    <text evidence="1 2">Belongs to the DTD family.</text>
</comment>
<gene>
    <name evidence="2" type="primary">dtd</name>
    <name evidence="3" type="ORF">SAMN04489797_2092</name>
</gene>
<dbReference type="GO" id="GO:0043908">
    <property type="term" value="F:Ser(Gly)-tRNA(Ala) hydrolase activity"/>
    <property type="evidence" value="ECO:0007669"/>
    <property type="project" value="UniProtKB-UniRule"/>
</dbReference>
<comment type="domain">
    <text evidence="2">A Gly-cisPro motif from one monomer fits into the active site of the other monomer to allow specific chiral rejection of L-amino acids.</text>
</comment>
<dbReference type="NCBIfam" id="TIGR00256">
    <property type="entry name" value="D-aminoacyl-tRNA deacylase"/>
    <property type="match status" value="1"/>
</dbReference>
<evidence type="ECO:0000256" key="1">
    <source>
        <dbReference type="ARBA" id="ARBA00009673"/>
    </source>
</evidence>
<dbReference type="Pfam" id="PF02580">
    <property type="entry name" value="Tyr_Deacylase"/>
    <property type="match status" value="1"/>
</dbReference>
<evidence type="ECO:0000313" key="3">
    <source>
        <dbReference type="EMBL" id="SDS65847.1"/>
    </source>
</evidence>
<dbReference type="InterPro" id="IPR023509">
    <property type="entry name" value="DTD-like_sf"/>
</dbReference>
<accession>A0A1H1U044</accession>
<reference evidence="3 4" key="1">
    <citation type="submission" date="2016-10" db="EMBL/GenBank/DDBJ databases">
        <authorList>
            <person name="Varghese N."/>
            <person name="Submissions S."/>
        </authorList>
    </citation>
    <scope>NUCLEOTIDE SEQUENCE [LARGE SCALE GENOMIC DNA]</scope>
    <source>
        <strain evidence="3 4">RHA_55</strain>
    </source>
</reference>
<name>A0A1H1U044_9FLAO</name>